<dbReference type="AlphaFoldDB" id="A0AAV3R9P9"/>
<organism evidence="2 3">
    <name type="scientific">Lithospermum erythrorhizon</name>
    <name type="common">Purple gromwell</name>
    <name type="synonym">Lithospermum officinale var. erythrorhizon</name>
    <dbReference type="NCBI Taxonomy" id="34254"/>
    <lineage>
        <taxon>Eukaryota</taxon>
        <taxon>Viridiplantae</taxon>
        <taxon>Streptophyta</taxon>
        <taxon>Embryophyta</taxon>
        <taxon>Tracheophyta</taxon>
        <taxon>Spermatophyta</taxon>
        <taxon>Magnoliopsida</taxon>
        <taxon>eudicotyledons</taxon>
        <taxon>Gunneridae</taxon>
        <taxon>Pentapetalae</taxon>
        <taxon>asterids</taxon>
        <taxon>lamiids</taxon>
        <taxon>Boraginales</taxon>
        <taxon>Boraginaceae</taxon>
        <taxon>Boraginoideae</taxon>
        <taxon>Lithospermeae</taxon>
        <taxon>Lithospermum</taxon>
    </lineage>
</organism>
<feature type="domain" description="DUF7722" evidence="1">
    <location>
        <begin position="64"/>
        <end position="109"/>
    </location>
</feature>
<proteinExistence type="predicted"/>
<dbReference type="InterPro" id="IPR056139">
    <property type="entry name" value="DUF7722"/>
</dbReference>
<dbReference type="EMBL" id="BAABME010025319">
    <property type="protein sequence ID" value="GAA0171921.1"/>
    <property type="molecule type" value="Genomic_DNA"/>
</dbReference>
<dbReference type="PANTHER" id="PTHR33513:SF21">
    <property type="entry name" value="JMJN DOMAIN-CONTAINING PROTEIN"/>
    <property type="match status" value="1"/>
</dbReference>
<keyword evidence="3" id="KW-1185">Reference proteome</keyword>
<reference evidence="2 3" key="1">
    <citation type="submission" date="2024-01" db="EMBL/GenBank/DDBJ databases">
        <title>The complete chloroplast genome sequence of Lithospermum erythrorhizon: insights into the phylogenetic relationship among Boraginaceae species and the maternal lineages of purple gromwells.</title>
        <authorList>
            <person name="Okada T."/>
            <person name="Watanabe K."/>
        </authorList>
    </citation>
    <scope>NUCLEOTIDE SEQUENCE [LARGE SCALE GENOMIC DNA]</scope>
</reference>
<comment type="caution">
    <text evidence="2">The sequence shown here is derived from an EMBL/GenBank/DDBJ whole genome shotgun (WGS) entry which is preliminary data.</text>
</comment>
<dbReference type="Pfam" id="PF24847">
    <property type="entry name" value="DUF7722"/>
    <property type="match status" value="1"/>
</dbReference>
<evidence type="ECO:0000313" key="3">
    <source>
        <dbReference type="Proteomes" id="UP001454036"/>
    </source>
</evidence>
<dbReference type="PANTHER" id="PTHR33513">
    <property type="entry name" value="OS06G0523300 PROTEIN"/>
    <property type="match status" value="1"/>
</dbReference>
<accession>A0AAV3R9P9</accession>
<dbReference type="Proteomes" id="UP001454036">
    <property type="component" value="Unassembled WGS sequence"/>
</dbReference>
<evidence type="ECO:0000259" key="1">
    <source>
        <dbReference type="Pfam" id="PF24847"/>
    </source>
</evidence>
<sequence>MMALSHFLRSACTIVLGNQNNTSKMQNDEKIQFRFKENKSQPESMRILEYQLMNQPGFQMPLHYPRYKKGDYKKMEEWQLDILLMQYGLRFNGTLEEKRAYAIGAFLWPDQL</sequence>
<gene>
    <name evidence="2" type="ORF">LIER_41246</name>
</gene>
<name>A0AAV3R9P9_LITER</name>
<protein>
    <recommendedName>
        <fullName evidence="1">DUF7722 domain-containing protein</fullName>
    </recommendedName>
</protein>
<evidence type="ECO:0000313" key="2">
    <source>
        <dbReference type="EMBL" id="GAA0171921.1"/>
    </source>
</evidence>